<gene>
    <name evidence="1" type="ORF">RIF29_21508</name>
</gene>
<protein>
    <submittedName>
        <fullName evidence="1">Uncharacterized protein</fullName>
    </submittedName>
</protein>
<organism evidence="1 2">
    <name type="scientific">Crotalaria pallida</name>
    <name type="common">Smooth rattlebox</name>
    <name type="synonym">Crotalaria striata</name>
    <dbReference type="NCBI Taxonomy" id="3830"/>
    <lineage>
        <taxon>Eukaryota</taxon>
        <taxon>Viridiplantae</taxon>
        <taxon>Streptophyta</taxon>
        <taxon>Embryophyta</taxon>
        <taxon>Tracheophyta</taxon>
        <taxon>Spermatophyta</taxon>
        <taxon>Magnoliopsida</taxon>
        <taxon>eudicotyledons</taxon>
        <taxon>Gunneridae</taxon>
        <taxon>Pentapetalae</taxon>
        <taxon>rosids</taxon>
        <taxon>fabids</taxon>
        <taxon>Fabales</taxon>
        <taxon>Fabaceae</taxon>
        <taxon>Papilionoideae</taxon>
        <taxon>50 kb inversion clade</taxon>
        <taxon>genistoids sensu lato</taxon>
        <taxon>core genistoids</taxon>
        <taxon>Crotalarieae</taxon>
        <taxon>Crotalaria</taxon>
    </lineage>
</organism>
<comment type="caution">
    <text evidence="1">The sequence shown here is derived from an EMBL/GenBank/DDBJ whole genome shotgun (WGS) entry which is preliminary data.</text>
</comment>
<dbReference type="PANTHER" id="PTHR46710">
    <property type="entry name" value="ARM REPEAT PROTEIN INTERACTING WITH ABF2"/>
    <property type="match status" value="1"/>
</dbReference>
<keyword evidence="2" id="KW-1185">Reference proteome</keyword>
<evidence type="ECO:0000313" key="1">
    <source>
        <dbReference type="EMBL" id="KAK7268799.1"/>
    </source>
</evidence>
<reference evidence="1 2" key="1">
    <citation type="submission" date="2024-01" db="EMBL/GenBank/DDBJ databases">
        <title>The genomes of 5 underutilized Papilionoideae crops provide insights into root nodulation and disease resistanc.</title>
        <authorList>
            <person name="Yuan L."/>
        </authorList>
    </citation>
    <scope>NUCLEOTIDE SEQUENCE [LARGE SCALE GENOMIC DNA]</scope>
    <source>
        <strain evidence="1">ZHUSHIDOU_FW_LH</strain>
        <tissue evidence="1">Leaf</tissue>
    </source>
</reference>
<evidence type="ECO:0000313" key="2">
    <source>
        <dbReference type="Proteomes" id="UP001372338"/>
    </source>
</evidence>
<dbReference type="EMBL" id="JAYWIO010000004">
    <property type="protein sequence ID" value="KAK7268799.1"/>
    <property type="molecule type" value="Genomic_DNA"/>
</dbReference>
<dbReference type="Proteomes" id="UP001372338">
    <property type="component" value="Unassembled WGS sequence"/>
</dbReference>
<name>A0AAN9F348_CROPI</name>
<sequence>MVFRHSSSFVGLKLRLVVPDLSFYLSTGLRARRTALTAGEERAGPMKMLARGLELLIGLLGSSSPKQQLDGVVALCKLANKAMTLSPIDAAPPSPTPQVLDFAPVELTQALMDDAKAKQELIEDFTPPFLATTRGFHRIEIEANFMVVLAQLVEEECIRSHPCFPNVIAEIK</sequence>
<dbReference type="InterPro" id="IPR044282">
    <property type="entry name" value="ABAP1/ARIA"/>
</dbReference>
<accession>A0AAN9F348</accession>
<dbReference type="PANTHER" id="PTHR46710:SF1">
    <property type="entry name" value="ARM REPEAT PROTEIN INTERACTING WITH ABF2"/>
    <property type="match status" value="1"/>
</dbReference>
<dbReference type="AlphaFoldDB" id="A0AAN9F348"/>
<proteinExistence type="predicted"/>